<keyword evidence="6" id="KW-1185">Reference proteome</keyword>
<dbReference type="PANTHER" id="PTHR47980">
    <property type="entry name" value="LD44762P"/>
    <property type="match status" value="1"/>
</dbReference>
<comment type="similarity">
    <text evidence="1">Belongs to the small GTPase superfamily. Rab family.</text>
</comment>
<comment type="caution">
    <text evidence="5">The sequence shown here is derived from an EMBL/GenBank/DDBJ whole genome shotgun (WGS) entry which is preliminary data.</text>
</comment>
<organism evidence="5 6">
    <name type="scientific">Tritrichomonas musculus</name>
    <dbReference type="NCBI Taxonomy" id="1915356"/>
    <lineage>
        <taxon>Eukaryota</taxon>
        <taxon>Metamonada</taxon>
        <taxon>Parabasalia</taxon>
        <taxon>Tritrichomonadida</taxon>
        <taxon>Tritrichomonadidae</taxon>
        <taxon>Tritrichomonas</taxon>
    </lineage>
</organism>
<gene>
    <name evidence="5" type="ORF">M9Y10_023049</name>
</gene>
<evidence type="ECO:0000256" key="3">
    <source>
        <dbReference type="ARBA" id="ARBA00023134"/>
    </source>
</evidence>
<dbReference type="PRINTS" id="PR00449">
    <property type="entry name" value="RASTRNSFRMNG"/>
</dbReference>
<dbReference type="NCBIfam" id="TIGR00231">
    <property type="entry name" value="small_GTP"/>
    <property type="match status" value="1"/>
</dbReference>
<evidence type="ECO:0000313" key="6">
    <source>
        <dbReference type="Proteomes" id="UP001470230"/>
    </source>
</evidence>
<dbReference type="EMBL" id="JAPFFF010000003">
    <property type="protein sequence ID" value="KAK8894612.1"/>
    <property type="molecule type" value="Genomic_DNA"/>
</dbReference>
<dbReference type="SMART" id="SM00174">
    <property type="entry name" value="RHO"/>
    <property type="match status" value="1"/>
</dbReference>
<reference evidence="5 6" key="1">
    <citation type="submission" date="2024-04" db="EMBL/GenBank/DDBJ databases">
        <title>Tritrichomonas musculus Genome.</title>
        <authorList>
            <person name="Alves-Ferreira E."/>
            <person name="Grigg M."/>
            <person name="Lorenzi H."/>
            <person name="Galac M."/>
        </authorList>
    </citation>
    <scope>NUCLEOTIDE SEQUENCE [LARGE SCALE GENOMIC DNA]</scope>
    <source>
        <strain evidence="5 6">EAF2021</strain>
    </source>
</reference>
<accession>A0ABR2KUL2</accession>
<dbReference type="SMART" id="SM00176">
    <property type="entry name" value="RAN"/>
    <property type="match status" value="1"/>
</dbReference>
<keyword evidence="3" id="KW-0342">GTP-binding</keyword>
<dbReference type="InterPro" id="IPR027417">
    <property type="entry name" value="P-loop_NTPase"/>
</dbReference>
<dbReference type="Pfam" id="PF00071">
    <property type="entry name" value="Ras"/>
    <property type="match status" value="1"/>
</dbReference>
<proteinExistence type="inferred from homology"/>
<protein>
    <submittedName>
        <fullName evidence="5">Uncharacterized protein</fullName>
    </submittedName>
</protein>
<evidence type="ECO:0000256" key="2">
    <source>
        <dbReference type="ARBA" id="ARBA00022741"/>
    </source>
</evidence>
<dbReference type="SMART" id="SM00177">
    <property type="entry name" value="ARF"/>
    <property type="match status" value="1"/>
</dbReference>
<sequence length="200" mass="22612">MYSKNPLFKFIIIGESSVGKTCIIMRYTEDRFTDSFLTTVGVDFKVKEVSVDGQLVKLQVWDTAGQEQFHTITKSYFRGAHGILLCFDVGKLETFEKTHMWMDSIHESAAENVDVVLIGNKNDIPPDKRAVSSEEGNKLAEEYNIPYFETSAKTGEGISEAFDALIRIVMSRKVSEPPEKTKHIKIDHVDEPKKKSSCCH</sequence>
<dbReference type="Gene3D" id="3.40.50.300">
    <property type="entry name" value="P-loop containing nucleotide triphosphate hydrolases"/>
    <property type="match status" value="1"/>
</dbReference>
<evidence type="ECO:0000313" key="5">
    <source>
        <dbReference type="EMBL" id="KAK8894612.1"/>
    </source>
</evidence>
<dbReference type="Proteomes" id="UP001470230">
    <property type="component" value="Unassembled WGS sequence"/>
</dbReference>
<dbReference type="InterPro" id="IPR001806">
    <property type="entry name" value="Small_GTPase"/>
</dbReference>
<dbReference type="SMART" id="SM00175">
    <property type="entry name" value="RAB"/>
    <property type="match status" value="1"/>
</dbReference>
<name>A0ABR2KUL2_9EUKA</name>
<dbReference type="InterPro" id="IPR005225">
    <property type="entry name" value="Small_GTP-bd"/>
</dbReference>
<dbReference type="PROSITE" id="PS51420">
    <property type="entry name" value="RHO"/>
    <property type="match status" value="1"/>
</dbReference>
<dbReference type="PROSITE" id="PS51421">
    <property type="entry name" value="RAS"/>
    <property type="match status" value="1"/>
</dbReference>
<dbReference type="SMART" id="SM00173">
    <property type="entry name" value="RAS"/>
    <property type="match status" value="1"/>
</dbReference>
<dbReference type="CDD" id="cd00154">
    <property type="entry name" value="Rab"/>
    <property type="match status" value="1"/>
</dbReference>
<dbReference type="SUPFAM" id="SSF52540">
    <property type="entry name" value="P-loop containing nucleoside triphosphate hydrolases"/>
    <property type="match status" value="1"/>
</dbReference>
<keyword evidence="4" id="KW-0449">Lipoprotein</keyword>
<evidence type="ECO:0000256" key="1">
    <source>
        <dbReference type="ARBA" id="ARBA00006270"/>
    </source>
</evidence>
<dbReference type="InterPro" id="IPR050305">
    <property type="entry name" value="Small_GTPase_Rab"/>
</dbReference>
<evidence type="ECO:0000256" key="4">
    <source>
        <dbReference type="ARBA" id="ARBA00023288"/>
    </source>
</evidence>
<keyword evidence="2" id="KW-0547">Nucleotide-binding</keyword>
<dbReference type="PROSITE" id="PS51419">
    <property type="entry name" value="RAB"/>
    <property type="match status" value="1"/>
</dbReference>